<accession>A0A8H6IZ22</accession>
<reference evidence="1 2" key="1">
    <citation type="journal article" date="2020" name="Phytopathology">
        <title>Genome Sequence Resources of Colletotrichum truncatum, C. plurivorum, C. musicola, and C. sojae: Four Species Pathogenic to Soybean (Glycine max).</title>
        <authorList>
            <person name="Rogerio F."/>
            <person name="Boufleur T.R."/>
            <person name="Ciampi-Guillardi M."/>
            <person name="Sukno S.A."/>
            <person name="Thon M.R."/>
            <person name="Massola Junior N.S."/>
            <person name="Baroncelli R."/>
        </authorList>
    </citation>
    <scope>NUCLEOTIDE SEQUENCE [LARGE SCALE GENOMIC DNA]</scope>
    <source>
        <strain evidence="1 2">LFN0009</strain>
    </source>
</reference>
<gene>
    <name evidence="1" type="ORF">CSOJ01_11114</name>
</gene>
<protein>
    <submittedName>
        <fullName evidence="1">C6 zinc finger protein</fullName>
    </submittedName>
</protein>
<dbReference type="AlphaFoldDB" id="A0A8H6IZ22"/>
<name>A0A8H6IZ22_9PEZI</name>
<keyword evidence="2" id="KW-1185">Reference proteome</keyword>
<sequence length="106" mass="11921">MRTLGHERETLWDNDTVLALGRTMIEVEHEIHLDPDGDNDDVVDGETLPAEGKRIKDSAMQSESRVSLGKDGTVTVWKKLCLLMRQPGGPVTVKDAWFSVHPKRKQ</sequence>
<dbReference type="EMBL" id="WIGN01000248">
    <property type="protein sequence ID" value="KAF6803096.1"/>
    <property type="molecule type" value="Genomic_DNA"/>
</dbReference>
<comment type="caution">
    <text evidence="1">The sequence shown here is derived from an EMBL/GenBank/DDBJ whole genome shotgun (WGS) entry which is preliminary data.</text>
</comment>
<evidence type="ECO:0000313" key="1">
    <source>
        <dbReference type="EMBL" id="KAF6803096.1"/>
    </source>
</evidence>
<organism evidence="1 2">
    <name type="scientific">Colletotrichum sojae</name>
    <dbReference type="NCBI Taxonomy" id="2175907"/>
    <lineage>
        <taxon>Eukaryota</taxon>
        <taxon>Fungi</taxon>
        <taxon>Dikarya</taxon>
        <taxon>Ascomycota</taxon>
        <taxon>Pezizomycotina</taxon>
        <taxon>Sordariomycetes</taxon>
        <taxon>Hypocreomycetidae</taxon>
        <taxon>Glomerellales</taxon>
        <taxon>Glomerellaceae</taxon>
        <taxon>Colletotrichum</taxon>
        <taxon>Colletotrichum orchidearum species complex</taxon>
    </lineage>
</organism>
<evidence type="ECO:0000313" key="2">
    <source>
        <dbReference type="Proteomes" id="UP000652219"/>
    </source>
</evidence>
<dbReference type="Proteomes" id="UP000652219">
    <property type="component" value="Unassembled WGS sequence"/>
</dbReference>
<proteinExistence type="predicted"/>